<feature type="region of interest" description="Disordered" evidence="1">
    <location>
        <begin position="135"/>
        <end position="181"/>
    </location>
</feature>
<reference evidence="2 3" key="1">
    <citation type="journal article" date="2011" name="Genome Biol.">
        <title>Comparative genome sequence analysis underscores mycoparasitism as the ancestral life style of Trichoderma.</title>
        <authorList>
            <person name="Kubicek C.P."/>
            <person name="Herrera-Estrella A."/>
            <person name="Seidl-Seiboth V."/>
            <person name="Martinez D.A."/>
            <person name="Druzhinina I.S."/>
            <person name="Thon M."/>
            <person name="Zeilinger S."/>
            <person name="Casas-Flores S."/>
            <person name="Horwitz B.A."/>
            <person name="Mukherjee P.K."/>
            <person name="Mukherjee M."/>
            <person name="Kredics L."/>
            <person name="Alcaraz L.D."/>
            <person name="Aerts A."/>
            <person name="Antal Z."/>
            <person name="Atanasova L."/>
            <person name="Cervantes-Badillo M.G."/>
            <person name="Challacombe J."/>
            <person name="Chertkov O."/>
            <person name="McCluskey K."/>
            <person name="Coulpier F."/>
            <person name="Deshpande N."/>
            <person name="von Doehren H."/>
            <person name="Ebbole D.J."/>
            <person name="Esquivel-Naranjo E.U."/>
            <person name="Fekete E."/>
            <person name="Flipphi M."/>
            <person name="Glaser F."/>
            <person name="Gomez-Rodriguez E.Y."/>
            <person name="Gruber S."/>
            <person name="Han C."/>
            <person name="Henrissat B."/>
            <person name="Hermosa R."/>
            <person name="Hernandez-Onate M."/>
            <person name="Karaffa L."/>
            <person name="Kosti I."/>
            <person name="Le Crom S."/>
            <person name="Lindquist E."/>
            <person name="Lucas S."/>
            <person name="Luebeck M."/>
            <person name="Luebeck P.S."/>
            <person name="Margeot A."/>
            <person name="Metz B."/>
            <person name="Misra M."/>
            <person name="Nevalainen H."/>
            <person name="Omann M."/>
            <person name="Packer N."/>
            <person name="Perrone G."/>
            <person name="Uresti-Rivera E.E."/>
            <person name="Salamov A."/>
            <person name="Schmoll M."/>
            <person name="Seiboth B."/>
            <person name="Shapiro H."/>
            <person name="Sukno S."/>
            <person name="Tamayo-Ramos J.A."/>
            <person name="Tisch D."/>
            <person name="Wiest A."/>
            <person name="Wilkinson H.H."/>
            <person name="Zhang M."/>
            <person name="Coutinho P.M."/>
            <person name="Kenerley C.M."/>
            <person name="Monte E."/>
            <person name="Baker S.E."/>
            <person name="Grigoriev I.V."/>
        </authorList>
    </citation>
    <scope>NUCLEOTIDE SEQUENCE [LARGE SCALE GENOMIC DNA]</scope>
    <source>
        <strain evidence="3">ATCC 20476 / IMI 206040</strain>
    </source>
</reference>
<keyword evidence="3" id="KW-1185">Reference proteome</keyword>
<dbReference type="HOGENOM" id="CLU_127786_0_0_1"/>
<dbReference type="OMA" id="THHWRAN"/>
<dbReference type="STRING" id="452589.G9NEB0"/>
<gene>
    <name evidence="2" type="ORF">TRIATDRAFT_54745</name>
</gene>
<accession>G9NEB0</accession>
<evidence type="ECO:0000256" key="1">
    <source>
        <dbReference type="SAM" id="MobiDB-lite"/>
    </source>
</evidence>
<dbReference type="OrthoDB" id="10264507at2759"/>
<comment type="caution">
    <text evidence="2">The sequence shown here is derived from an EMBL/GenBank/DDBJ whole genome shotgun (WGS) entry which is preliminary data.</text>
</comment>
<dbReference type="Proteomes" id="UP000005426">
    <property type="component" value="Unassembled WGS sequence"/>
</dbReference>
<proteinExistence type="predicted"/>
<evidence type="ECO:0000313" key="2">
    <source>
        <dbReference type="EMBL" id="EHK51016.1"/>
    </source>
</evidence>
<dbReference type="AlphaFoldDB" id="G9NEB0"/>
<dbReference type="EMBL" id="ABDG02000011">
    <property type="protein sequence ID" value="EHK51016.1"/>
    <property type="molecule type" value="Genomic_DNA"/>
</dbReference>
<dbReference type="GeneID" id="25785230"/>
<feature type="compositionally biased region" description="Low complexity" evidence="1">
    <location>
        <begin position="154"/>
        <end position="173"/>
    </location>
</feature>
<name>G9NEB0_HYPAI</name>
<dbReference type="KEGG" id="tatv:25785230"/>
<protein>
    <submittedName>
        <fullName evidence="2">Uncharacterized protein</fullName>
    </submittedName>
</protein>
<sequence length="181" mass="20479">MAELFCCLAIKPYRPRRLDHEAKFDRFVQWAKYASSDPSDSFHLDSNLEYAVQLVKQANFGPQESIRYFTPAGGDSGFIEITENDLLEANFKKLNSYKNFKCDTHNKFFEVNLYQKNPINKHHWRADLARPSTDIDLPLKQKAEEKRSDVGAESSASPPNPTSDASSSNSSNAILQANEVS</sequence>
<dbReference type="eggNOG" id="ENOG502SR63">
    <property type="taxonomic scope" value="Eukaryota"/>
</dbReference>
<organism evidence="2 3">
    <name type="scientific">Hypocrea atroviridis (strain ATCC 20476 / IMI 206040)</name>
    <name type="common">Trichoderma atroviride</name>
    <dbReference type="NCBI Taxonomy" id="452589"/>
    <lineage>
        <taxon>Eukaryota</taxon>
        <taxon>Fungi</taxon>
        <taxon>Dikarya</taxon>
        <taxon>Ascomycota</taxon>
        <taxon>Pezizomycotina</taxon>
        <taxon>Sordariomycetes</taxon>
        <taxon>Hypocreomycetidae</taxon>
        <taxon>Hypocreales</taxon>
        <taxon>Hypocreaceae</taxon>
        <taxon>Trichoderma</taxon>
    </lineage>
</organism>
<evidence type="ECO:0000313" key="3">
    <source>
        <dbReference type="Proteomes" id="UP000005426"/>
    </source>
</evidence>
<feature type="compositionally biased region" description="Basic and acidic residues" evidence="1">
    <location>
        <begin position="137"/>
        <end position="150"/>
    </location>
</feature>